<dbReference type="InterPro" id="IPR038507">
    <property type="entry name" value="YcnI-like_sf"/>
</dbReference>
<sequence length="242" mass="23826">MNASPARRTLAPAAVAGGLLLAGAGAAAAHVGITPSATDAGSSSLLTVAIPHGCGESPTTKVAISLPAELVDAQPTVNPNWTVEKVTQKLGAPQKLADGSSVTERTAQVVYTAKAPLEAHLRDTLVLSVKLPVDAAGKTLYFPTLQTCEAGQTDWKEIPAEGQDPHGLKAPAPSVTVTAPAAATASGHDAHGSGADAAAASVASDAAADPASGAAGWTGLVAGILGLVMGGLALLRTRSRAS</sequence>
<protein>
    <recommendedName>
        <fullName evidence="3">YncI copper-binding domain-containing protein</fullName>
    </recommendedName>
</protein>
<evidence type="ECO:0000259" key="3">
    <source>
        <dbReference type="Pfam" id="PF07987"/>
    </source>
</evidence>
<evidence type="ECO:0000256" key="1">
    <source>
        <dbReference type="SAM" id="Phobius"/>
    </source>
</evidence>
<dbReference type="Pfam" id="PF07987">
    <property type="entry name" value="DUF1775"/>
    <property type="match status" value="1"/>
</dbReference>
<organism evidence="4 5">
    <name type="scientific">Sinomonas flava</name>
    <dbReference type="NCBI Taxonomy" id="496857"/>
    <lineage>
        <taxon>Bacteria</taxon>
        <taxon>Bacillati</taxon>
        <taxon>Actinomycetota</taxon>
        <taxon>Actinomycetes</taxon>
        <taxon>Micrococcales</taxon>
        <taxon>Micrococcaceae</taxon>
        <taxon>Sinomonas</taxon>
    </lineage>
</organism>
<dbReference type="Gene3D" id="2.60.40.2230">
    <property type="entry name" value="Uncharacterised protein YcnI-like PF07987, DUF1775"/>
    <property type="match status" value="1"/>
</dbReference>
<dbReference type="CDD" id="cd08545">
    <property type="entry name" value="YcnI_like"/>
    <property type="match status" value="1"/>
</dbReference>
<feature type="transmembrane region" description="Helical" evidence="1">
    <location>
        <begin position="214"/>
        <end position="235"/>
    </location>
</feature>
<dbReference type="Proteomes" id="UP001500432">
    <property type="component" value="Unassembled WGS sequence"/>
</dbReference>
<feature type="chain" id="PRO_5046534096" description="YncI copper-binding domain-containing protein" evidence="2">
    <location>
        <begin position="30"/>
        <end position="242"/>
    </location>
</feature>
<keyword evidence="2" id="KW-0732">Signal</keyword>
<accession>A0ABP5NU49</accession>
<evidence type="ECO:0000256" key="2">
    <source>
        <dbReference type="SAM" id="SignalP"/>
    </source>
</evidence>
<reference evidence="5" key="1">
    <citation type="journal article" date="2019" name="Int. J. Syst. Evol. Microbiol.">
        <title>The Global Catalogue of Microorganisms (GCM) 10K type strain sequencing project: providing services to taxonomists for standard genome sequencing and annotation.</title>
        <authorList>
            <consortium name="The Broad Institute Genomics Platform"/>
            <consortium name="The Broad Institute Genome Sequencing Center for Infectious Disease"/>
            <person name="Wu L."/>
            <person name="Ma J."/>
        </authorList>
    </citation>
    <scope>NUCLEOTIDE SEQUENCE [LARGE SCALE GENOMIC DNA]</scope>
    <source>
        <strain evidence="5">JCM 16034</strain>
    </source>
</reference>
<feature type="domain" description="YncI copper-binding" evidence="3">
    <location>
        <begin position="30"/>
        <end position="177"/>
    </location>
</feature>
<name>A0ABP5NU49_9MICC</name>
<feature type="signal peptide" evidence="2">
    <location>
        <begin position="1"/>
        <end position="29"/>
    </location>
</feature>
<keyword evidence="5" id="KW-1185">Reference proteome</keyword>
<evidence type="ECO:0000313" key="5">
    <source>
        <dbReference type="Proteomes" id="UP001500432"/>
    </source>
</evidence>
<keyword evidence="1" id="KW-0472">Membrane</keyword>
<gene>
    <name evidence="4" type="ORF">GCM10009849_33780</name>
</gene>
<evidence type="ECO:0000313" key="4">
    <source>
        <dbReference type="EMBL" id="GAA2203019.1"/>
    </source>
</evidence>
<dbReference type="InterPro" id="IPR012533">
    <property type="entry name" value="YcnI-copper_dom"/>
</dbReference>
<keyword evidence="1" id="KW-0812">Transmembrane</keyword>
<proteinExistence type="predicted"/>
<comment type="caution">
    <text evidence="4">The sequence shown here is derived from an EMBL/GenBank/DDBJ whole genome shotgun (WGS) entry which is preliminary data.</text>
</comment>
<dbReference type="EMBL" id="BAAAQW010000012">
    <property type="protein sequence ID" value="GAA2203019.1"/>
    <property type="molecule type" value="Genomic_DNA"/>
</dbReference>
<keyword evidence="1" id="KW-1133">Transmembrane helix</keyword>
<dbReference type="RefSeq" id="WP_344300983.1">
    <property type="nucleotide sequence ID" value="NZ_BAAAQW010000012.1"/>
</dbReference>